<dbReference type="EMBL" id="QEKQ01000002">
    <property type="protein sequence ID" value="PVY78168.1"/>
    <property type="molecule type" value="Genomic_DNA"/>
</dbReference>
<feature type="region of interest" description="Disordered" evidence="1">
    <location>
        <begin position="151"/>
        <end position="177"/>
    </location>
</feature>
<evidence type="ECO:0000313" key="4">
    <source>
        <dbReference type="Proteomes" id="UP000245887"/>
    </source>
</evidence>
<dbReference type="OrthoDB" id="5526466at2"/>
<organism evidence="3 4">
    <name type="scientific">Tamilnaduibacter salinus</name>
    <dbReference type="NCBI Taxonomy" id="1484056"/>
    <lineage>
        <taxon>Bacteria</taxon>
        <taxon>Pseudomonadati</taxon>
        <taxon>Pseudomonadota</taxon>
        <taxon>Gammaproteobacteria</taxon>
        <taxon>Pseudomonadales</taxon>
        <taxon>Marinobacteraceae</taxon>
        <taxon>Tamilnaduibacter</taxon>
    </lineage>
</organism>
<evidence type="ECO:0008006" key="5">
    <source>
        <dbReference type="Google" id="ProtNLM"/>
    </source>
</evidence>
<dbReference type="AlphaFoldDB" id="A0A2U1CZE9"/>
<name>A0A2U1CZE9_9GAMM</name>
<gene>
    <name evidence="3" type="ORF">C8D92_102204</name>
</gene>
<feature type="chain" id="PRO_5015655719" description="DUF192 domain-containing protein" evidence="2">
    <location>
        <begin position="20"/>
        <end position="177"/>
    </location>
</feature>
<feature type="signal peptide" evidence="2">
    <location>
        <begin position="1"/>
        <end position="19"/>
    </location>
</feature>
<accession>A0A2U1CZE9</accession>
<comment type="caution">
    <text evidence="3">The sequence shown here is derived from an EMBL/GenBank/DDBJ whole genome shotgun (WGS) entry which is preliminary data.</text>
</comment>
<keyword evidence="2" id="KW-0732">Signal</keyword>
<dbReference type="PANTHER" id="PTHR37953">
    <property type="entry name" value="UPF0127 PROTEIN MJ1496"/>
    <property type="match status" value="1"/>
</dbReference>
<proteinExistence type="predicted"/>
<dbReference type="Gene3D" id="2.60.120.1140">
    <property type="entry name" value="Protein of unknown function DUF192"/>
    <property type="match status" value="1"/>
</dbReference>
<dbReference type="Proteomes" id="UP000245887">
    <property type="component" value="Unassembled WGS sequence"/>
</dbReference>
<dbReference type="Pfam" id="PF02643">
    <property type="entry name" value="DUF192"/>
    <property type="match status" value="1"/>
</dbReference>
<evidence type="ECO:0000256" key="1">
    <source>
        <dbReference type="SAM" id="MobiDB-lite"/>
    </source>
</evidence>
<reference evidence="3 4" key="1">
    <citation type="submission" date="2018-04" db="EMBL/GenBank/DDBJ databases">
        <title>Genomic Encyclopedia of Type Strains, Phase IV (KMG-IV): sequencing the most valuable type-strain genomes for metagenomic binning, comparative biology and taxonomic classification.</title>
        <authorList>
            <person name="Goeker M."/>
        </authorList>
    </citation>
    <scope>NUCLEOTIDE SEQUENCE [LARGE SCALE GENOMIC DNA]</scope>
    <source>
        <strain evidence="3 4">DSM 28688</strain>
    </source>
</reference>
<evidence type="ECO:0000256" key="2">
    <source>
        <dbReference type="SAM" id="SignalP"/>
    </source>
</evidence>
<protein>
    <recommendedName>
        <fullName evidence="5">DUF192 domain-containing protein</fullName>
    </recommendedName>
</protein>
<evidence type="ECO:0000313" key="3">
    <source>
        <dbReference type="EMBL" id="PVY78168.1"/>
    </source>
</evidence>
<dbReference type="InterPro" id="IPR003795">
    <property type="entry name" value="DUF192"/>
</dbReference>
<dbReference type="InterPro" id="IPR038695">
    <property type="entry name" value="Saro_0823-like_sf"/>
</dbReference>
<sequence>MRPHRWRLALALFSSSVLAGTPQHLPRQPACLVTSDHMIPIQVEVAMSPDERQIGLMERPFLPATAGMLFRYPESQAATRGFWMYRTRLPLDIAYLNEEGVIVSLHQMTPCPPKKGRRCPRYPSGRPFSAVLEMNEGFFGAHEVDVGDQLLPPMTPPREHACPSSRHATPRGSSAQD</sequence>
<dbReference type="PANTHER" id="PTHR37953:SF1">
    <property type="entry name" value="UPF0127 PROTEIN MJ1496"/>
    <property type="match status" value="1"/>
</dbReference>